<gene>
    <name evidence="1" type="ORF">DCHRY22_LOCUS3188</name>
</gene>
<evidence type="ECO:0000313" key="2">
    <source>
        <dbReference type="Proteomes" id="UP000789524"/>
    </source>
</evidence>
<reference evidence="1" key="1">
    <citation type="submission" date="2021-09" db="EMBL/GenBank/DDBJ databases">
        <authorList>
            <person name="Martin H S."/>
        </authorList>
    </citation>
    <scope>NUCLEOTIDE SEQUENCE</scope>
</reference>
<proteinExistence type="predicted"/>
<name>A0A8J2QKT6_9NEOP</name>
<evidence type="ECO:0000313" key="1">
    <source>
        <dbReference type="EMBL" id="CAG9561736.1"/>
    </source>
</evidence>
<dbReference type="AlphaFoldDB" id="A0A8J2QKT6"/>
<comment type="caution">
    <text evidence="1">The sequence shown here is derived from an EMBL/GenBank/DDBJ whole genome shotgun (WGS) entry which is preliminary data.</text>
</comment>
<dbReference type="EMBL" id="CAKASE010000047">
    <property type="protein sequence ID" value="CAG9561736.1"/>
    <property type="molecule type" value="Genomic_DNA"/>
</dbReference>
<keyword evidence="2" id="KW-1185">Reference proteome</keyword>
<protein>
    <submittedName>
        <fullName evidence="1">(African queen) hypothetical protein</fullName>
    </submittedName>
</protein>
<accession>A0A8J2QKT6</accession>
<dbReference type="Proteomes" id="UP000789524">
    <property type="component" value="Unassembled WGS sequence"/>
</dbReference>
<organism evidence="1 2">
    <name type="scientific">Danaus chrysippus</name>
    <name type="common">African queen</name>
    <dbReference type="NCBI Taxonomy" id="151541"/>
    <lineage>
        <taxon>Eukaryota</taxon>
        <taxon>Metazoa</taxon>
        <taxon>Ecdysozoa</taxon>
        <taxon>Arthropoda</taxon>
        <taxon>Hexapoda</taxon>
        <taxon>Insecta</taxon>
        <taxon>Pterygota</taxon>
        <taxon>Neoptera</taxon>
        <taxon>Endopterygota</taxon>
        <taxon>Lepidoptera</taxon>
        <taxon>Glossata</taxon>
        <taxon>Ditrysia</taxon>
        <taxon>Papilionoidea</taxon>
        <taxon>Nymphalidae</taxon>
        <taxon>Danainae</taxon>
        <taxon>Danaini</taxon>
        <taxon>Danaina</taxon>
        <taxon>Danaus</taxon>
        <taxon>Anosia</taxon>
    </lineage>
</organism>
<sequence>MVADSSTFLLTVNFKPGVLRHALALHSIKDDSGTLPRLMSEVVMASHDLAHPATLTSDLRPLTSNSQPDLAPTKYIHAHPTYRWIVK</sequence>